<reference evidence="2" key="2">
    <citation type="journal article" date="2015" name="Fish Shellfish Immunol.">
        <title>Early steps in the European eel (Anguilla anguilla)-Vibrio vulnificus interaction in the gills: Role of the RtxA13 toxin.</title>
        <authorList>
            <person name="Callol A."/>
            <person name="Pajuelo D."/>
            <person name="Ebbesson L."/>
            <person name="Teles M."/>
            <person name="MacKenzie S."/>
            <person name="Amaro C."/>
        </authorList>
    </citation>
    <scope>NUCLEOTIDE SEQUENCE</scope>
</reference>
<reference evidence="2" key="1">
    <citation type="submission" date="2014-11" db="EMBL/GenBank/DDBJ databases">
        <authorList>
            <person name="Amaro Gonzalez C."/>
        </authorList>
    </citation>
    <scope>NUCLEOTIDE SEQUENCE</scope>
</reference>
<sequence>MKWSSSDPPTSASGLLSHPHPRAFLSNALILAIYGLVTKFTFHVK</sequence>
<evidence type="ECO:0000313" key="2">
    <source>
        <dbReference type="EMBL" id="JAH53715.1"/>
    </source>
</evidence>
<keyword evidence="1" id="KW-0812">Transmembrane</keyword>
<protein>
    <submittedName>
        <fullName evidence="2">Uncharacterized protein</fullName>
    </submittedName>
</protein>
<accession>A0A0E9TLH9</accession>
<dbReference type="AlphaFoldDB" id="A0A0E9TLH9"/>
<keyword evidence="1" id="KW-0472">Membrane</keyword>
<organism evidence="2">
    <name type="scientific">Anguilla anguilla</name>
    <name type="common">European freshwater eel</name>
    <name type="synonym">Muraena anguilla</name>
    <dbReference type="NCBI Taxonomy" id="7936"/>
    <lineage>
        <taxon>Eukaryota</taxon>
        <taxon>Metazoa</taxon>
        <taxon>Chordata</taxon>
        <taxon>Craniata</taxon>
        <taxon>Vertebrata</taxon>
        <taxon>Euteleostomi</taxon>
        <taxon>Actinopterygii</taxon>
        <taxon>Neopterygii</taxon>
        <taxon>Teleostei</taxon>
        <taxon>Anguilliformes</taxon>
        <taxon>Anguillidae</taxon>
        <taxon>Anguilla</taxon>
    </lineage>
</organism>
<name>A0A0E9TLH9_ANGAN</name>
<keyword evidence="1" id="KW-1133">Transmembrane helix</keyword>
<proteinExistence type="predicted"/>
<feature type="transmembrane region" description="Helical" evidence="1">
    <location>
        <begin position="23"/>
        <end position="42"/>
    </location>
</feature>
<evidence type="ECO:0000256" key="1">
    <source>
        <dbReference type="SAM" id="Phobius"/>
    </source>
</evidence>
<dbReference type="EMBL" id="GBXM01054862">
    <property type="protein sequence ID" value="JAH53715.1"/>
    <property type="molecule type" value="Transcribed_RNA"/>
</dbReference>